<sequence>MASLAGSRAFHHALVSPGSAGRLTRAQWRAVCAPRNNCRSPTAQRESLAASSATGVDPQPAGEELIDEASTSGHSHWRSGATAAAALAAAAVLLPAGAAHASGLASEAAAPGLLEFVINSIEALGPWGPAAFVALVALAESIPLLPTQPFSLASGLLFGAQKGALCMLSGTTLAALLAFSIARGIGRPLAERIISHELSGSELSGAESDGGEAGPPLTPVQRKLAEVQAVIERGSFWQQAGAVLLLRMTPVVPFSASNYVLGLSPLPLAPYLAGSVVGMAFWAVFYASLGGASRSMLLRGVDPDVLLADLLDKAGAYTRELAVGGALLGTAALVYLGAGVVRQQLAGADGPDNGAGPGSQLGVGGPAGKELGSEIGGELSRGAAVGKELVSKGLKEWLGPSGGKDLAESRVKE</sequence>
<evidence type="ECO:0000313" key="4">
    <source>
        <dbReference type="EMBL" id="EFN58700.1"/>
    </source>
</evidence>
<protein>
    <recommendedName>
        <fullName evidence="3">VTT domain-containing protein</fullName>
    </recommendedName>
</protein>
<keyword evidence="2" id="KW-1133">Transmembrane helix</keyword>
<feature type="region of interest" description="Disordered" evidence="1">
    <location>
        <begin position="38"/>
        <end position="61"/>
    </location>
</feature>
<keyword evidence="5" id="KW-1185">Reference proteome</keyword>
<gene>
    <name evidence="4" type="ORF">CHLNCDRAFT_56835</name>
</gene>
<dbReference type="AlphaFoldDB" id="E1Z6S4"/>
<feature type="transmembrane region" description="Helical" evidence="2">
    <location>
        <begin position="268"/>
        <end position="289"/>
    </location>
</feature>
<dbReference type="EMBL" id="GL433837">
    <property type="protein sequence ID" value="EFN58700.1"/>
    <property type="molecule type" value="Genomic_DNA"/>
</dbReference>
<dbReference type="Proteomes" id="UP000008141">
    <property type="component" value="Unassembled WGS sequence"/>
</dbReference>
<reference evidence="4 5" key="1">
    <citation type="journal article" date="2010" name="Plant Cell">
        <title>The Chlorella variabilis NC64A genome reveals adaptation to photosymbiosis, coevolution with viruses, and cryptic sex.</title>
        <authorList>
            <person name="Blanc G."/>
            <person name="Duncan G."/>
            <person name="Agarkova I."/>
            <person name="Borodovsky M."/>
            <person name="Gurnon J."/>
            <person name="Kuo A."/>
            <person name="Lindquist E."/>
            <person name="Lucas S."/>
            <person name="Pangilinan J."/>
            <person name="Polle J."/>
            <person name="Salamov A."/>
            <person name="Terry A."/>
            <person name="Yamada T."/>
            <person name="Dunigan D.D."/>
            <person name="Grigoriev I.V."/>
            <person name="Claverie J.M."/>
            <person name="Van Etten J.L."/>
        </authorList>
    </citation>
    <scope>NUCLEOTIDE SEQUENCE [LARGE SCALE GENOMIC DNA]</scope>
    <source>
        <strain evidence="4 5">NC64A</strain>
    </source>
</reference>
<evidence type="ECO:0000313" key="5">
    <source>
        <dbReference type="Proteomes" id="UP000008141"/>
    </source>
</evidence>
<feature type="region of interest" description="Disordered" evidence="1">
    <location>
        <begin position="349"/>
        <end position="374"/>
    </location>
</feature>
<dbReference type="GeneID" id="17358290"/>
<dbReference type="InParanoid" id="E1Z6S4"/>
<evidence type="ECO:0000259" key="3">
    <source>
        <dbReference type="Pfam" id="PF09335"/>
    </source>
</evidence>
<proteinExistence type="predicted"/>
<dbReference type="OMA" id="CAPRNNC"/>
<feature type="domain" description="VTT" evidence="3">
    <location>
        <begin position="145"/>
        <end position="290"/>
    </location>
</feature>
<feature type="compositionally biased region" description="Gly residues" evidence="1">
    <location>
        <begin position="353"/>
        <end position="367"/>
    </location>
</feature>
<dbReference type="PANTHER" id="PTHR46826">
    <property type="match status" value="1"/>
</dbReference>
<evidence type="ECO:0000256" key="1">
    <source>
        <dbReference type="SAM" id="MobiDB-lite"/>
    </source>
</evidence>
<dbReference type="Pfam" id="PF09335">
    <property type="entry name" value="VTT_dom"/>
    <property type="match status" value="1"/>
</dbReference>
<dbReference type="OrthoDB" id="166803at2759"/>
<dbReference type="PANTHER" id="PTHR46826:SF1">
    <property type="entry name" value="TVP38_TMEM64 FAMILY MEMBRANE PROTEIN YDJX"/>
    <property type="match status" value="1"/>
</dbReference>
<dbReference type="RefSeq" id="XP_005850802.1">
    <property type="nucleotide sequence ID" value="XM_005850740.1"/>
</dbReference>
<dbReference type="InterPro" id="IPR053240">
    <property type="entry name" value="VTT_domain"/>
</dbReference>
<name>E1Z6S4_CHLVA</name>
<accession>E1Z6S4</accession>
<organism evidence="5">
    <name type="scientific">Chlorella variabilis</name>
    <name type="common">Green alga</name>
    <dbReference type="NCBI Taxonomy" id="554065"/>
    <lineage>
        <taxon>Eukaryota</taxon>
        <taxon>Viridiplantae</taxon>
        <taxon>Chlorophyta</taxon>
        <taxon>core chlorophytes</taxon>
        <taxon>Trebouxiophyceae</taxon>
        <taxon>Chlorellales</taxon>
        <taxon>Chlorellaceae</taxon>
        <taxon>Chlorella clade</taxon>
        <taxon>Chlorella</taxon>
    </lineage>
</organism>
<keyword evidence="2" id="KW-0812">Transmembrane</keyword>
<keyword evidence="2" id="KW-0472">Membrane</keyword>
<feature type="compositionally biased region" description="Polar residues" evidence="1">
    <location>
        <begin position="38"/>
        <end position="54"/>
    </location>
</feature>
<dbReference type="KEGG" id="cvr:CHLNCDRAFT_56835"/>
<dbReference type="eggNOG" id="KOG3140">
    <property type="taxonomic scope" value="Eukaryota"/>
</dbReference>
<evidence type="ECO:0000256" key="2">
    <source>
        <dbReference type="SAM" id="Phobius"/>
    </source>
</evidence>
<dbReference type="InterPro" id="IPR032816">
    <property type="entry name" value="VTT_dom"/>
</dbReference>